<gene>
    <name evidence="3" type="ORF">NDU88_002476</name>
</gene>
<dbReference type="Proteomes" id="UP001066276">
    <property type="component" value="Chromosome 2_2"/>
</dbReference>
<keyword evidence="4" id="KW-1185">Reference proteome</keyword>
<protein>
    <recommendedName>
        <fullName evidence="5">Secreted protein</fullName>
    </recommendedName>
</protein>
<feature type="compositionally biased region" description="Basic residues" evidence="1">
    <location>
        <begin position="107"/>
        <end position="120"/>
    </location>
</feature>
<organism evidence="3 4">
    <name type="scientific">Pleurodeles waltl</name>
    <name type="common">Iberian ribbed newt</name>
    <dbReference type="NCBI Taxonomy" id="8319"/>
    <lineage>
        <taxon>Eukaryota</taxon>
        <taxon>Metazoa</taxon>
        <taxon>Chordata</taxon>
        <taxon>Craniata</taxon>
        <taxon>Vertebrata</taxon>
        <taxon>Euteleostomi</taxon>
        <taxon>Amphibia</taxon>
        <taxon>Batrachia</taxon>
        <taxon>Caudata</taxon>
        <taxon>Salamandroidea</taxon>
        <taxon>Salamandridae</taxon>
        <taxon>Pleurodelinae</taxon>
        <taxon>Pleurodeles</taxon>
    </lineage>
</organism>
<feature type="compositionally biased region" description="Polar residues" evidence="1">
    <location>
        <begin position="60"/>
        <end position="69"/>
    </location>
</feature>
<comment type="caution">
    <text evidence="3">The sequence shown here is derived from an EMBL/GenBank/DDBJ whole genome shotgun (WGS) entry which is preliminary data.</text>
</comment>
<sequence length="120" mass="12606">MVLPLCHSLLLVHVGVCVRGEEQEEPQLVLPFSSLPRLYGATPVDGSGGGGERGSERSGTYPTPQNPDSPKNLHLHLNVHQCTGGTSDTGERGRADARGGPTGCGATRKHPGGGWKKVHH</sequence>
<evidence type="ECO:0000313" key="4">
    <source>
        <dbReference type="Proteomes" id="UP001066276"/>
    </source>
</evidence>
<name>A0AAV7UX67_PLEWA</name>
<evidence type="ECO:0008006" key="5">
    <source>
        <dbReference type="Google" id="ProtNLM"/>
    </source>
</evidence>
<evidence type="ECO:0000256" key="2">
    <source>
        <dbReference type="SAM" id="SignalP"/>
    </source>
</evidence>
<accession>A0AAV7UX67</accession>
<keyword evidence="2" id="KW-0732">Signal</keyword>
<feature type="chain" id="PRO_5043339180" description="Secreted protein" evidence="2">
    <location>
        <begin position="21"/>
        <end position="120"/>
    </location>
</feature>
<proteinExistence type="predicted"/>
<dbReference type="EMBL" id="JANPWB010000004">
    <property type="protein sequence ID" value="KAJ1193171.1"/>
    <property type="molecule type" value="Genomic_DNA"/>
</dbReference>
<dbReference type="AlphaFoldDB" id="A0AAV7UX67"/>
<evidence type="ECO:0000313" key="3">
    <source>
        <dbReference type="EMBL" id="KAJ1193171.1"/>
    </source>
</evidence>
<evidence type="ECO:0000256" key="1">
    <source>
        <dbReference type="SAM" id="MobiDB-lite"/>
    </source>
</evidence>
<feature type="signal peptide" evidence="2">
    <location>
        <begin position="1"/>
        <end position="20"/>
    </location>
</feature>
<reference evidence="3" key="1">
    <citation type="journal article" date="2022" name="bioRxiv">
        <title>Sequencing and chromosome-scale assembly of the giantPleurodeles waltlgenome.</title>
        <authorList>
            <person name="Brown T."/>
            <person name="Elewa A."/>
            <person name="Iarovenko S."/>
            <person name="Subramanian E."/>
            <person name="Araus A.J."/>
            <person name="Petzold A."/>
            <person name="Susuki M."/>
            <person name="Suzuki K.-i.T."/>
            <person name="Hayashi T."/>
            <person name="Toyoda A."/>
            <person name="Oliveira C."/>
            <person name="Osipova E."/>
            <person name="Leigh N.D."/>
            <person name="Simon A."/>
            <person name="Yun M.H."/>
        </authorList>
    </citation>
    <scope>NUCLEOTIDE SEQUENCE</scope>
    <source>
        <strain evidence="3">20211129_DDA</strain>
        <tissue evidence="3">Liver</tissue>
    </source>
</reference>
<feature type="region of interest" description="Disordered" evidence="1">
    <location>
        <begin position="36"/>
        <end position="120"/>
    </location>
</feature>